<keyword evidence="3" id="KW-1185">Reference proteome</keyword>
<evidence type="ECO:0000313" key="3">
    <source>
        <dbReference type="Proteomes" id="UP000008909"/>
    </source>
</evidence>
<feature type="coiled-coil region" evidence="1">
    <location>
        <begin position="16"/>
        <end position="43"/>
    </location>
</feature>
<gene>
    <name evidence="2" type="ORF">CLF_103500</name>
</gene>
<dbReference type="EMBL" id="DF142982">
    <property type="protein sequence ID" value="GAA49736.1"/>
    <property type="molecule type" value="Genomic_DNA"/>
</dbReference>
<sequence length="97" mass="11566">MSNRCRELERRRLFEMQGHRTDIEMLRKKLKGMEKQLLQLSLDDCNNDGHSAMPSQDMDIFFLRQVRASTAKSTRLMGELKNLKLKMYTLEDEVRKM</sequence>
<dbReference type="PANTHER" id="PTHR22091:SF1">
    <property type="entry name" value="COILED-COIL DOMAIN-CONTAINING PROTEIN 77"/>
    <property type="match status" value="1"/>
</dbReference>
<dbReference type="Proteomes" id="UP000008909">
    <property type="component" value="Unassembled WGS sequence"/>
</dbReference>
<reference evidence="2" key="1">
    <citation type="journal article" date="2011" name="Genome Biol.">
        <title>The draft genome of the carcinogenic human liver fluke Clonorchis sinensis.</title>
        <authorList>
            <person name="Wang X."/>
            <person name="Chen W."/>
            <person name="Huang Y."/>
            <person name="Sun J."/>
            <person name="Men J."/>
            <person name="Liu H."/>
            <person name="Luo F."/>
            <person name="Guo L."/>
            <person name="Lv X."/>
            <person name="Deng C."/>
            <person name="Zhou C."/>
            <person name="Fan Y."/>
            <person name="Li X."/>
            <person name="Huang L."/>
            <person name="Hu Y."/>
            <person name="Liang C."/>
            <person name="Hu X."/>
            <person name="Xu J."/>
            <person name="Yu X."/>
        </authorList>
    </citation>
    <scope>NUCLEOTIDE SEQUENCE [LARGE SCALE GENOMIC DNA]</scope>
    <source>
        <strain evidence="2">Henan</strain>
    </source>
</reference>
<proteinExistence type="predicted"/>
<evidence type="ECO:0000256" key="1">
    <source>
        <dbReference type="SAM" id="Coils"/>
    </source>
</evidence>
<organism evidence="2 3">
    <name type="scientific">Clonorchis sinensis</name>
    <name type="common">Chinese liver fluke</name>
    <dbReference type="NCBI Taxonomy" id="79923"/>
    <lineage>
        <taxon>Eukaryota</taxon>
        <taxon>Metazoa</taxon>
        <taxon>Spiralia</taxon>
        <taxon>Lophotrochozoa</taxon>
        <taxon>Platyhelminthes</taxon>
        <taxon>Trematoda</taxon>
        <taxon>Digenea</taxon>
        <taxon>Opisthorchiida</taxon>
        <taxon>Opisthorchiata</taxon>
        <taxon>Opisthorchiidae</taxon>
        <taxon>Clonorchis</taxon>
    </lineage>
</organism>
<reference key="2">
    <citation type="submission" date="2011-10" db="EMBL/GenBank/DDBJ databases">
        <title>The genome and transcriptome sequence of Clonorchis sinensis provide insights into the carcinogenic liver fluke.</title>
        <authorList>
            <person name="Wang X."/>
            <person name="Huang Y."/>
            <person name="Chen W."/>
            <person name="Liu H."/>
            <person name="Guo L."/>
            <person name="Chen Y."/>
            <person name="Luo F."/>
            <person name="Zhou W."/>
            <person name="Sun J."/>
            <person name="Mao Q."/>
            <person name="Liang P."/>
            <person name="Zhou C."/>
            <person name="Tian Y."/>
            <person name="Men J."/>
            <person name="Lv X."/>
            <person name="Huang L."/>
            <person name="Zhou J."/>
            <person name="Hu Y."/>
            <person name="Li R."/>
            <person name="Zhang F."/>
            <person name="Lei H."/>
            <person name="Li X."/>
            <person name="Hu X."/>
            <person name="Liang C."/>
            <person name="Xu J."/>
            <person name="Wu Z."/>
            <person name="Yu X."/>
        </authorList>
    </citation>
    <scope>NUCLEOTIDE SEQUENCE</scope>
    <source>
        <strain>Henan</strain>
    </source>
</reference>
<name>G7Y9V2_CLOSI</name>
<dbReference type="AlphaFoldDB" id="G7Y9V2"/>
<accession>G7Y9V2</accession>
<keyword evidence="1" id="KW-0175">Coiled coil</keyword>
<dbReference type="PANTHER" id="PTHR22091">
    <property type="entry name" value="COILED-COIL DOMAIN-CONTAINING PROTEIN 77"/>
    <property type="match status" value="1"/>
</dbReference>
<dbReference type="InterPro" id="IPR037696">
    <property type="entry name" value="CCDC77"/>
</dbReference>
<evidence type="ECO:0000313" key="2">
    <source>
        <dbReference type="EMBL" id="GAA49736.1"/>
    </source>
</evidence>
<protein>
    <submittedName>
        <fullName evidence="2">Coiled-coil domain-containing protein 77</fullName>
    </submittedName>
</protein>